<dbReference type="OrthoDB" id="1292058at2759"/>
<name>A0A2G2VII2_CAPBA</name>
<evidence type="ECO:0000256" key="1">
    <source>
        <dbReference type="SAM" id="MobiDB-lite"/>
    </source>
</evidence>
<dbReference type="PANTHER" id="PTHR33499:SF27">
    <property type="entry name" value="TRANSPOSASE TNP1_EN_SPM-LIKE DOMAIN-CONTAINING PROTEIN"/>
    <property type="match status" value="1"/>
</dbReference>
<gene>
    <name evidence="2" type="ORF">CQW23_29105</name>
</gene>
<comment type="caution">
    <text evidence="2">The sequence shown here is derived from an EMBL/GenBank/DDBJ whole genome shotgun (WGS) entry which is preliminary data.</text>
</comment>
<organism evidence="2 3">
    <name type="scientific">Capsicum baccatum</name>
    <name type="common">Peruvian pepper</name>
    <dbReference type="NCBI Taxonomy" id="33114"/>
    <lineage>
        <taxon>Eukaryota</taxon>
        <taxon>Viridiplantae</taxon>
        <taxon>Streptophyta</taxon>
        <taxon>Embryophyta</taxon>
        <taxon>Tracheophyta</taxon>
        <taxon>Spermatophyta</taxon>
        <taxon>Magnoliopsida</taxon>
        <taxon>eudicotyledons</taxon>
        <taxon>Gunneridae</taxon>
        <taxon>Pentapetalae</taxon>
        <taxon>asterids</taxon>
        <taxon>lamiids</taxon>
        <taxon>Solanales</taxon>
        <taxon>Solanaceae</taxon>
        <taxon>Solanoideae</taxon>
        <taxon>Capsiceae</taxon>
        <taxon>Capsicum</taxon>
    </lineage>
</organism>
<dbReference type="Proteomes" id="UP000224567">
    <property type="component" value="Unassembled WGS sequence"/>
</dbReference>
<sequence>MQRGPIQRTSLETQSSRNLDESVHLSVKAETGTVSHINKNKGRGKYKSITVDFKFKHGGKIIIMIPDDIDRAVGSGASDIVNCCGWIMRTTISFRDGSWKNIVLKHGEAMWYRVKDKFKVRNGLPEHKFQGFVIVLCNDFLDHGKLDEMLSTQAITMIKIDCRIVQRILSWMTGST</sequence>
<dbReference type="AlphaFoldDB" id="A0A2G2VII2"/>
<feature type="region of interest" description="Disordered" evidence="1">
    <location>
        <begin position="1"/>
        <end position="20"/>
    </location>
</feature>
<feature type="compositionally biased region" description="Polar residues" evidence="1">
    <location>
        <begin position="7"/>
        <end position="17"/>
    </location>
</feature>
<dbReference type="EMBL" id="MLFT02000012">
    <property type="protein sequence ID" value="PHT32768.1"/>
    <property type="molecule type" value="Genomic_DNA"/>
</dbReference>
<reference evidence="2 3" key="1">
    <citation type="journal article" date="2017" name="Genome Biol.">
        <title>New reference genome sequences of hot pepper reveal the massive evolution of plant disease-resistance genes by retroduplication.</title>
        <authorList>
            <person name="Kim S."/>
            <person name="Park J."/>
            <person name="Yeom S.I."/>
            <person name="Kim Y.M."/>
            <person name="Seo E."/>
            <person name="Kim K.T."/>
            <person name="Kim M.S."/>
            <person name="Lee J.M."/>
            <person name="Cheong K."/>
            <person name="Shin H.S."/>
            <person name="Kim S.B."/>
            <person name="Han K."/>
            <person name="Lee J."/>
            <person name="Park M."/>
            <person name="Lee H.A."/>
            <person name="Lee H.Y."/>
            <person name="Lee Y."/>
            <person name="Oh S."/>
            <person name="Lee J.H."/>
            <person name="Choi E."/>
            <person name="Choi E."/>
            <person name="Lee S.E."/>
            <person name="Jeon J."/>
            <person name="Kim H."/>
            <person name="Choi G."/>
            <person name="Song H."/>
            <person name="Lee J."/>
            <person name="Lee S.C."/>
            <person name="Kwon J.K."/>
            <person name="Lee H.Y."/>
            <person name="Koo N."/>
            <person name="Hong Y."/>
            <person name="Kim R.W."/>
            <person name="Kang W.H."/>
            <person name="Huh J.H."/>
            <person name="Kang B.C."/>
            <person name="Yang T.J."/>
            <person name="Lee Y.H."/>
            <person name="Bennetzen J.L."/>
            <person name="Choi D."/>
        </authorList>
    </citation>
    <scope>NUCLEOTIDE SEQUENCE [LARGE SCALE GENOMIC DNA]</scope>
    <source>
        <strain evidence="3">cv. PBC81</strain>
    </source>
</reference>
<reference evidence="3" key="2">
    <citation type="journal article" date="2017" name="J. Anim. Genet.">
        <title>Multiple reference genome sequences of hot pepper reveal the massive evolution of plant disease resistance genes by retroduplication.</title>
        <authorList>
            <person name="Kim S."/>
            <person name="Park J."/>
            <person name="Yeom S.-I."/>
            <person name="Kim Y.-M."/>
            <person name="Seo E."/>
            <person name="Kim K.-T."/>
            <person name="Kim M.-S."/>
            <person name="Lee J.M."/>
            <person name="Cheong K."/>
            <person name="Shin H.-S."/>
            <person name="Kim S.-B."/>
            <person name="Han K."/>
            <person name="Lee J."/>
            <person name="Park M."/>
            <person name="Lee H.-A."/>
            <person name="Lee H.-Y."/>
            <person name="Lee Y."/>
            <person name="Oh S."/>
            <person name="Lee J.H."/>
            <person name="Choi E."/>
            <person name="Choi E."/>
            <person name="Lee S.E."/>
            <person name="Jeon J."/>
            <person name="Kim H."/>
            <person name="Choi G."/>
            <person name="Song H."/>
            <person name="Lee J."/>
            <person name="Lee S.-C."/>
            <person name="Kwon J.-K."/>
            <person name="Lee H.-Y."/>
            <person name="Koo N."/>
            <person name="Hong Y."/>
            <person name="Kim R.W."/>
            <person name="Kang W.-H."/>
            <person name="Huh J.H."/>
            <person name="Kang B.-C."/>
            <person name="Yang T.-J."/>
            <person name="Lee Y.-H."/>
            <person name="Bennetzen J.L."/>
            <person name="Choi D."/>
        </authorList>
    </citation>
    <scope>NUCLEOTIDE SEQUENCE [LARGE SCALE GENOMIC DNA]</scope>
    <source>
        <strain evidence="3">cv. PBC81</strain>
    </source>
</reference>
<accession>A0A2G2VII2</accession>
<keyword evidence="3" id="KW-1185">Reference proteome</keyword>
<evidence type="ECO:0000313" key="3">
    <source>
        <dbReference type="Proteomes" id="UP000224567"/>
    </source>
</evidence>
<proteinExistence type="predicted"/>
<protein>
    <submittedName>
        <fullName evidence="2">Uncharacterized protein</fullName>
    </submittedName>
</protein>
<evidence type="ECO:0000313" key="2">
    <source>
        <dbReference type="EMBL" id="PHT32768.1"/>
    </source>
</evidence>
<dbReference type="PANTHER" id="PTHR33499">
    <property type="entry name" value="OS12G0282400 PROTEIN-RELATED"/>
    <property type="match status" value="1"/>
</dbReference>